<evidence type="ECO:0000313" key="1">
    <source>
        <dbReference type="EMBL" id="KFK24064.1"/>
    </source>
</evidence>
<feature type="non-terminal residue" evidence="1">
    <location>
        <position position="132"/>
    </location>
</feature>
<dbReference type="OrthoDB" id="1902342at2759"/>
<dbReference type="AlphaFoldDB" id="A0A087G2G2"/>
<sequence>METETPHVAENIDRTVMEKKVAMALGLFVWQPQRLAAASCGKMLFVCLVQGKKPRGLKNKTQKFNGTARKNTSRVPLSVVRQGAIAKRRSNFQGNQYPFATNFARKAASAPPFNVHGRGFNAGRMTSAANQS</sequence>
<keyword evidence="2" id="KW-1185">Reference proteome</keyword>
<accession>A0A087G2G2</accession>
<reference evidence="2" key="1">
    <citation type="journal article" date="2015" name="Nat. Plants">
        <title>Genome expansion of Arabis alpina linked with retrotransposition and reduced symmetric DNA methylation.</title>
        <authorList>
            <person name="Willing E.M."/>
            <person name="Rawat V."/>
            <person name="Mandakova T."/>
            <person name="Maumus F."/>
            <person name="James G.V."/>
            <person name="Nordstroem K.J."/>
            <person name="Becker C."/>
            <person name="Warthmann N."/>
            <person name="Chica C."/>
            <person name="Szarzynska B."/>
            <person name="Zytnicki M."/>
            <person name="Albani M.C."/>
            <person name="Kiefer C."/>
            <person name="Bergonzi S."/>
            <person name="Castaings L."/>
            <person name="Mateos J.L."/>
            <person name="Berns M.C."/>
            <person name="Bujdoso N."/>
            <person name="Piofczyk T."/>
            <person name="de Lorenzo L."/>
            <person name="Barrero-Sicilia C."/>
            <person name="Mateos I."/>
            <person name="Piednoel M."/>
            <person name="Hagmann J."/>
            <person name="Chen-Min-Tao R."/>
            <person name="Iglesias-Fernandez R."/>
            <person name="Schuster S.C."/>
            <person name="Alonso-Blanco C."/>
            <person name="Roudier F."/>
            <person name="Carbonero P."/>
            <person name="Paz-Ares J."/>
            <person name="Davis S.J."/>
            <person name="Pecinka A."/>
            <person name="Quesneville H."/>
            <person name="Colot V."/>
            <person name="Lysak M.A."/>
            <person name="Weigel D."/>
            <person name="Coupland G."/>
            <person name="Schneeberger K."/>
        </authorList>
    </citation>
    <scope>NUCLEOTIDE SEQUENCE [LARGE SCALE GENOMIC DNA]</scope>
    <source>
        <strain evidence="2">cv. Pajares</strain>
    </source>
</reference>
<evidence type="ECO:0000313" key="2">
    <source>
        <dbReference type="Proteomes" id="UP000029120"/>
    </source>
</evidence>
<proteinExistence type="predicted"/>
<dbReference type="PANTHER" id="PTHR36048">
    <property type="entry name" value="RIBOSOME MATURATION FACTOR"/>
    <property type="match status" value="1"/>
</dbReference>
<gene>
    <name evidence="1" type="ORF">AALP_AAs75054U000100</name>
</gene>
<dbReference type="Proteomes" id="UP000029120">
    <property type="component" value="Unassembled WGS sequence"/>
</dbReference>
<dbReference type="PANTHER" id="PTHR36048:SF2">
    <property type="entry name" value="(RAPE) HYPOTHETICAL PROTEIN"/>
    <property type="match status" value="1"/>
</dbReference>
<organism evidence="1 2">
    <name type="scientific">Arabis alpina</name>
    <name type="common">Alpine rock-cress</name>
    <dbReference type="NCBI Taxonomy" id="50452"/>
    <lineage>
        <taxon>Eukaryota</taxon>
        <taxon>Viridiplantae</taxon>
        <taxon>Streptophyta</taxon>
        <taxon>Embryophyta</taxon>
        <taxon>Tracheophyta</taxon>
        <taxon>Spermatophyta</taxon>
        <taxon>Magnoliopsida</taxon>
        <taxon>eudicotyledons</taxon>
        <taxon>Gunneridae</taxon>
        <taxon>Pentapetalae</taxon>
        <taxon>rosids</taxon>
        <taxon>malvids</taxon>
        <taxon>Brassicales</taxon>
        <taxon>Brassicaceae</taxon>
        <taxon>Arabideae</taxon>
        <taxon>Arabis</taxon>
    </lineage>
</organism>
<protein>
    <submittedName>
        <fullName evidence="1">Uncharacterized protein</fullName>
    </submittedName>
</protein>
<dbReference type="EMBL" id="KL972572">
    <property type="protein sequence ID" value="KFK24064.1"/>
    <property type="molecule type" value="Genomic_DNA"/>
</dbReference>
<name>A0A087G2G2_ARAAL</name>
<dbReference type="Gramene" id="KFK24064">
    <property type="protein sequence ID" value="KFK24064"/>
    <property type="gene ID" value="AALP_AAs75054U000100"/>
</dbReference>